<evidence type="ECO:0000313" key="9">
    <source>
        <dbReference type="EMBL" id="RCN33256.1"/>
    </source>
</evidence>
<dbReference type="AlphaFoldDB" id="A0A368FM44"/>
<sequence>MLRSVTRSFSSLRKKSIRVLSTSTDANSDESKPWLNPWKHALPKSSSTTTTFEEAKIDWSFVERLMPHEVVPPLPKHDSYPTPSGWQPPQGNMLRSVTRSFSSLRKKSIRVLSTSTDANSDESKPWLNPWKHALPKSSSTTTTFEEAKIDWSFVERLMPHEVVPPLPKHDSYPTPSGWQPPQDPPPKLPYYVRRKRDHTLPLYLNRRRDLLNEETLDFDYVELVTMKGVEGDVFACEAELRQFLEAELGMPIATHVDELKGRIVINGADRSVVEKFLYTKGF</sequence>
<gene>
    <name evidence="9" type="ORF">ANCCAN_20916</name>
</gene>
<evidence type="ECO:0000256" key="1">
    <source>
        <dbReference type="ARBA" id="ARBA00004173"/>
    </source>
</evidence>
<keyword evidence="3" id="KW-0689">Ribosomal protein</keyword>
<dbReference type="Proteomes" id="UP000252519">
    <property type="component" value="Unassembled WGS sequence"/>
</dbReference>
<dbReference type="InterPro" id="IPR007740">
    <property type="entry name" value="Ribosomal_mL49"/>
</dbReference>
<dbReference type="STRING" id="29170.A0A368FM44"/>
<organism evidence="9 10">
    <name type="scientific">Ancylostoma caninum</name>
    <name type="common">Dog hookworm</name>
    <dbReference type="NCBI Taxonomy" id="29170"/>
    <lineage>
        <taxon>Eukaryota</taxon>
        <taxon>Metazoa</taxon>
        <taxon>Ecdysozoa</taxon>
        <taxon>Nematoda</taxon>
        <taxon>Chromadorea</taxon>
        <taxon>Rhabditida</taxon>
        <taxon>Rhabditina</taxon>
        <taxon>Rhabditomorpha</taxon>
        <taxon>Strongyloidea</taxon>
        <taxon>Ancylostomatidae</taxon>
        <taxon>Ancylostomatinae</taxon>
        <taxon>Ancylostoma</taxon>
    </lineage>
</organism>
<evidence type="ECO:0000256" key="8">
    <source>
        <dbReference type="SAM" id="MobiDB-lite"/>
    </source>
</evidence>
<keyword evidence="10" id="KW-1185">Reference proteome</keyword>
<evidence type="ECO:0000256" key="6">
    <source>
        <dbReference type="ARBA" id="ARBA00035191"/>
    </source>
</evidence>
<comment type="caution">
    <text evidence="9">The sequence shown here is derived from an EMBL/GenBank/DDBJ whole genome shotgun (WGS) entry which is preliminary data.</text>
</comment>
<dbReference type="OrthoDB" id="19439at2759"/>
<comment type="subcellular location">
    <subcellularLocation>
        <location evidence="1">Mitochondrion</location>
    </subcellularLocation>
</comment>
<dbReference type="Gene3D" id="3.30.780.10">
    <property type="entry name" value="SUI1-like domain"/>
    <property type="match status" value="2"/>
</dbReference>
<dbReference type="Pfam" id="PF05046">
    <property type="entry name" value="Img2"/>
    <property type="match status" value="1"/>
</dbReference>
<dbReference type="GO" id="GO:0006412">
    <property type="term" value="P:translation"/>
    <property type="evidence" value="ECO:0007669"/>
    <property type="project" value="InterPro"/>
</dbReference>
<feature type="region of interest" description="Disordered" evidence="8">
    <location>
        <begin position="20"/>
        <end position="40"/>
    </location>
</feature>
<proteinExistence type="inferred from homology"/>
<dbReference type="EMBL" id="JOJR01000949">
    <property type="protein sequence ID" value="RCN33256.1"/>
    <property type="molecule type" value="Genomic_DNA"/>
</dbReference>
<keyword evidence="5" id="KW-0687">Ribonucleoprotein</keyword>
<keyword evidence="4" id="KW-0496">Mitochondrion</keyword>
<comment type="similarity">
    <text evidence="2">Belongs to the mitochondrion-specific ribosomal protein mL49 family.</text>
</comment>
<feature type="region of interest" description="Disordered" evidence="8">
    <location>
        <begin position="164"/>
        <end position="186"/>
    </location>
</feature>
<evidence type="ECO:0000256" key="7">
    <source>
        <dbReference type="ARBA" id="ARBA00035545"/>
    </source>
</evidence>
<dbReference type="GO" id="GO:0003735">
    <property type="term" value="F:structural constituent of ribosome"/>
    <property type="evidence" value="ECO:0007669"/>
    <property type="project" value="InterPro"/>
</dbReference>
<dbReference type="GO" id="GO:0005762">
    <property type="term" value="C:mitochondrial large ribosomal subunit"/>
    <property type="evidence" value="ECO:0007669"/>
    <property type="project" value="TreeGrafter"/>
</dbReference>
<evidence type="ECO:0000256" key="3">
    <source>
        <dbReference type="ARBA" id="ARBA00022980"/>
    </source>
</evidence>
<evidence type="ECO:0000256" key="5">
    <source>
        <dbReference type="ARBA" id="ARBA00023274"/>
    </source>
</evidence>
<reference evidence="9 10" key="1">
    <citation type="submission" date="2014-10" db="EMBL/GenBank/DDBJ databases">
        <title>Draft genome of the hookworm Ancylostoma caninum.</title>
        <authorList>
            <person name="Mitreva M."/>
        </authorList>
    </citation>
    <scope>NUCLEOTIDE SEQUENCE [LARGE SCALE GENOMIC DNA]</scope>
    <source>
        <strain evidence="9 10">Baltimore</strain>
    </source>
</reference>
<name>A0A368FM44_ANCCA</name>
<evidence type="ECO:0000256" key="4">
    <source>
        <dbReference type="ARBA" id="ARBA00023128"/>
    </source>
</evidence>
<accession>A0A368FM44</accession>
<dbReference type="PANTHER" id="PTHR13477">
    <property type="entry name" value="MITOCHONDRIAL 39S RIBOSOMAL PROTEIN L49"/>
    <property type="match status" value="1"/>
</dbReference>
<evidence type="ECO:0000313" key="10">
    <source>
        <dbReference type="Proteomes" id="UP000252519"/>
    </source>
</evidence>
<dbReference type="FunFam" id="3.30.780.10:FF:000009">
    <property type="entry name" value="39S ribosomal protein L49, mitochondrial"/>
    <property type="match status" value="1"/>
</dbReference>
<dbReference type="PANTHER" id="PTHR13477:SF0">
    <property type="entry name" value="LARGE RIBOSOMAL SUBUNIT PROTEIN ML49"/>
    <property type="match status" value="1"/>
</dbReference>
<protein>
    <recommendedName>
        <fullName evidence="6">Large ribosomal subunit protein mL49</fullName>
    </recommendedName>
    <alternativeName>
        <fullName evidence="7">39S ribosomal protein L49, mitochondrial</fullName>
    </alternativeName>
</protein>
<evidence type="ECO:0000256" key="2">
    <source>
        <dbReference type="ARBA" id="ARBA00005677"/>
    </source>
</evidence>